<dbReference type="SUPFAM" id="SSF109604">
    <property type="entry name" value="HD-domain/PDEase-like"/>
    <property type="match status" value="1"/>
</dbReference>
<dbReference type="InterPro" id="IPR052340">
    <property type="entry name" value="RNase_Y/CdgJ"/>
</dbReference>
<protein>
    <recommendedName>
        <fullName evidence="1">HDOD domain-containing protein</fullName>
    </recommendedName>
</protein>
<accession>A0A3B0Z8R0</accession>
<dbReference type="PROSITE" id="PS51833">
    <property type="entry name" value="HDOD"/>
    <property type="match status" value="1"/>
</dbReference>
<dbReference type="PANTHER" id="PTHR33525">
    <property type="match status" value="1"/>
</dbReference>
<sequence>MVATIESIVSESNKLISFPGVAIKVNSMVNDPAVTAKDIGKVISQDPGMTAALLKVVNSPFFGFSREVDTISRAVTLLGGKQVRDLTLAASAANAFKGIPNELLSMDDFWYHSLCCALVAQELADLSKVKKTESVFIAGLLHDIGQLAIFNNQPELAKKSLSLVLDSPGELELYEAEQQIMGFDHAQVGQALALSWGFPESLLTCIAFHHEVSVASNYQTEVAITHIANSIACLIEINSTHLDDAPPIDALAWEATGLNEDVVTVVVEAARGKIKELQSALSLSA</sequence>
<feature type="domain" description="HDOD" evidence="1">
    <location>
        <begin position="15"/>
        <end position="212"/>
    </location>
</feature>
<dbReference type="InterPro" id="IPR003607">
    <property type="entry name" value="HD/PDEase_dom"/>
</dbReference>
<dbReference type="CDD" id="cd00077">
    <property type="entry name" value="HDc"/>
    <property type="match status" value="1"/>
</dbReference>
<evidence type="ECO:0000313" key="2">
    <source>
        <dbReference type="EMBL" id="VAW84583.1"/>
    </source>
</evidence>
<dbReference type="AlphaFoldDB" id="A0A3B0Z8R0"/>
<dbReference type="Pfam" id="PF08668">
    <property type="entry name" value="HDOD"/>
    <property type="match status" value="1"/>
</dbReference>
<name>A0A3B0Z8R0_9ZZZZ</name>
<dbReference type="InterPro" id="IPR006675">
    <property type="entry name" value="HDIG_dom"/>
</dbReference>
<dbReference type="PANTHER" id="PTHR33525:SF3">
    <property type="entry name" value="RIBONUCLEASE Y"/>
    <property type="match status" value="1"/>
</dbReference>
<reference evidence="2" key="1">
    <citation type="submission" date="2018-06" db="EMBL/GenBank/DDBJ databases">
        <authorList>
            <person name="Zhirakovskaya E."/>
        </authorList>
    </citation>
    <scope>NUCLEOTIDE SEQUENCE</scope>
</reference>
<dbReference type="EMBL" id="UOFO01000048">
    <property type="protein sequence ID" value="VAW84583.1"/>
    <property type="molecule type" value="Genomic_DNA"/>
</dbReference>
<evidence type="ECO:0000259" key="1">
    <source>
        <dbReference type="PROSITE" id="PS51833"/>
    </source>
</evidence>
<organism evidence="2">
    <name type="scientific">hydrothermal vent metagenome</name>
    <dbReference type="NCBI Taxonomy" id="652676"/>
    <lineage>
        <taxon>unclassified sequences</taxon>
        <taxon>metagenomes</taxon>
        <taxon>ecological metagenomes</taxon>
    </lineage>
</organism>
<proteinExistence type="predicted"/>
<dbReference type="NCBIfam" id="TIGR00277">
    <property type="entry name" value="HDIG"/>
    <property type="match status" value="1"/>
</dbReference>
<dbReference type="Gene3D" id="1.10.3210.10">
    <property type="entry name" value="Hypothetical protein af1432"/>
    <property type="match status" value="1"/>
</dbReference>
<gene>
    <name evidence="2" type="ORF">MNBD_GAMMA16-530</name>
</gene>
<dbReference type="InterPro" id="IPR013976">
    <property type="entry name" value="HDOD"/>
</dbReference>